<feature type="compositionally biased region" description="Acidic residues" evidence="1">
    <location>
        <begin position="1"/>
        <end position="12"/>
    </location>
</feature>
<reference evidence="2" key="2">
    <citation type="submission" date="2015-06" db="UniProtKB">
        <authorList>
            <consortium name="EnsemblPlants"/>
        </authorList>
    </citation>
    <scope>IDENTIFICATION</scope>
    <source>
        <strain evidence="2">DM1-3 516 R44</strain>
    </source>
</reference>
<dbReference type="STRING" id="4113.M1DH67"/>
<protein>
    <recommendedName>
        <fullName evidence="4">Gag-pol polyprotein</fullName>
    </recommendedName>
</protein>
<evidence type="ECO:0000313" key="2">
    <source>
        <dbReference type="EnsemblPlants" id="PGSC0003DMT400088984"/>
    </source>
</evidence>
<sequence>MLSLESEEEEEEKSQPRSSQGSNVSSLEGFVIKGPVVLTSIPVGRILVEQASEDLDMTTRRANARRNEKDYVEQEVPQAPIDPVGFLNGMSEANLESITSEISMIYQIVGRTFGSQIINEEVLASCFGGPRGNEQ</sequence>
<name>M1DH67_SOLTU</name>
<evidence type="ECO:0000256" key="1">
    <source>
        <dbReference type="SAM" id="MobiDB-lite"/>
    </source>
</evidence>
<reference evidence="3" key="1">
    <citation type="journal article" date="2011" name="Nature">
        <title>Genome sequence and analysis of the tuber crop potato.</title>
        <authorList>
            <consortium name="The Potato Genome Sequencing Consortium"/>
        </authorList>
    </citation>
    <scope>NUCLEOTIDE SEQUENCE [LARGE SCALE GENOMIC DNA]</scope>
    <source>
        <strain evidence="3">cv. DM1-3 516 R44</strain>
    </source>
</reference>
<feature type="region of interest" description="Disordered" evidence="1">
    <location>
        <begin position="1"/>
        <end position="26"/>
    </location>
</feature>
<organism evidence="2 3">
    <name type="scientific">Solanum tuberosum</name>
    <name type="common">Potato</name>
    <dbReference type="NCBI Taxonomy" id="4113"/>
    <lineage>
        <taxon>Eukaryota</taxon>
        <taxon>Viridiplantae</taxon>
        <taxon>Streptophyta</taxon>
        <taxon>Embryophyta</taxon>
        <taxon>Tracheophyta</taxon>
        <taxon>Spermatophyta</taxon>
        <taxon>Magnoliopsida</taxon>
        <taxon>eudicotyledons</taxon>
        <taxon>Gunneridae</taxon>
        <taxon>Pentapetalae</taxon>
        <taxon>asterids</taxon>
        <taxon>lamiids</taxon>
        <taxon>Solanales</taxon>
        <taxon>Solanaceae</taxon>
        <taxon>Solanoideae</taxon>
        <taxon>Solaneae</taxon>
        <taxon>Solanum</taxon>
    </lineage>
</organism>
<dbReference type="HOGENOM" id="CLU_1889456_0_0_1"/>
<accession>M1DH67</accession>
<dbReference type="Gramene" id="PGSC0003DMT400088984">
    <property type="protein sequence ID" value="PGSC0003DMT400088984"/>
    <property type="gene ID" value="PGSC0003DMG400038555"/>
</dbReference>
<proteinExistence type="predicted"/>
<dbReference type="EnsemblPlants" id="PGSC0003DMT400088984">
    <property type="protein sequence ID" value="PGSC0003DMT400088984"/>
    <property type="gene ID" value="PGSC0003DMG400038555"/>
</dbReference>
<dbReference type="PaxDb" id="4113-PGSC0003DMT400088984"/>
<dbReference type="Proteomes" id="UP000011115">
    <property type="component" value="Unassembled WGS sequence"/>
</dbReference>
<evidence type="ECO:0008006" key="4">
    <source>
        <dbReference type="Google" id="ProtNLM"/>
    </source>
</evidence>
<evidence type="ECO:0000313" key="3">
    <source>
        <dbReference type="Proteomes" id="UP000011115"/>
    </source>
</evidence>
<dbReference type="AlphaFoldDB" id="M1DH67"/>
<feature type="compositionally biased region" description="Polar residues" evidence="1">
    <location>
        <begin position="16"/>
        <end position="26"/>
    </location>
</feature>
<dbReference type="InParanoid" id="M1DH67"/>
<keyword evidence="3" id="KW-1185">Reference proteome</keyword>